<feature type="compositionally biased region" description="Polar residues" evidence="1">
    <location>
        <begin position="691"/>
        <end position="701"/>
    </location>
</feature>
<accession>A0AAV9WP17</accession>
<feature type="compositionally biased region" description="Acidic residues" evidence="1">
    <location>
        <begin position="324"/>
        <end position="336"/>
    </location>
</feature>
<dbReference type="AlphaFoldDB" id="A0AAV9WP17"/>
<feature type="region of interest" description="Disordered" evidence="1">
    <location>
        <begin position="530"/>
        <end position="722"/>
    </location>
</feature>
<name>A0AAV9WP17_9PEZI</name>
<sequence length="835" mass="90661">MSLLGQDIPSGHICSRCNAVFGQGTSRARHLHEQDRGLPMHDGGPKKIIVFINPSKRPYVTPFRRAQTLQRLLGYIGTLPHPQIRMVATANPTKPTFRVLEELLLSGQWQLVDSSDCIIRPDDYEDLIHDGMEITVDTQPDAEQDEHEPAPMLQPMAISGGKSARRPNIGRSEPTGDLLDMQINEPIAEQHSYNQSLAPAAAAKFSPSGLFASSFEETGSTSVLERDQNSGSDVISANRVALPADFGSWSRNFKSSSMSAAAAEFKPGGELQLPTSTLPTEAPLFKLPESSVKRSMAIPIVKPPSPGLAMVAAPKPDMPMTSYGEEDVESEWEDEAGTTAGPEDAPPRRQSVSPQNKEWLEQVEKEEDTVDEEPKEIAIAETKQQSFQLSLPSEDVETASVSDTIVGSGPKYEESQTYGGASLPPSMRGTPKPSDEFIPANPQKYSAFPPGDEPQSFYNDIPRGKTGGSEPPEPLQSKEESPGRSLVETENLEGNQQEEEIEEQSHEPELAAIKSSAAEMLAVLMSGAEFRPSGDVEFRPADEDLGISGERESLPMEEQDSSETVDPAESWDTTSPDVEFQATSGGGGWGDWSTGQESIVDHSQWDDRGHVRRDSDEDNKWGGPKSKQSELVDPPAPPPAKSGWAQVASGPSPAATGAWPSLPNSTGSGPSFILATLPRRPPTPIAKKPTVPSNPVGQQMNFPPRPGSVPKNSNASPNSKQKRGAVPCKFLFFVPPPNYSIPNATNSNKISLVQSTPIRKMARLYAIHFNYDSLLSCVEDTSRNPLLELRVSKSEGGPVTTHKVQLDRRLIEFDFGTEFWVSIAYRGAQGNSKRS</sequence>
<proteinExistence type="predicted"/>
<evidence type="ECO:0000313" key="2">
    <source>
        <dbReference type="EMBL" id="KAK6511644.1"/>
    </source>
</evidence>
<comment type="caution">
    <text evidence="2">The sequence shown here is derived from an EMBL/GenBank/DDBJ whole genome shotgun (WGS) entry which is preliminary data.</text>
</comment>
<feature type="region of interest" description="Disordered" evidence="1">
    <location>
        <begin position="139"/>
        <end position="177"/>
    </location>
</feature>
<feature type="region of interest" description="Disordered" evidence="1">
    <location>
        <begin position="318"/>
        <end position="509"/>
    </location>
</feature>
<feature type="compositionally biased region" description="Basic and acidic residues" evidence="1">
    <location>
        <begin position="532"/>
        <end position="542"/>
    </location>
</feature>
<gene>
    <name evidence="2" type="ORF">TWF481_000553</name>
</gene>
<organism evidence="2 3">
    <name type="scientific">Arthrobotrys musiformis</name>
    <dbReference type="NCBI Taxonomy" id="47236"/>
    <lineage>
        <taxon>Eukaryota</taxon>
        <taxon>Fungi</taxon>
        <taxon>Dikarya</taxon>
        <taxon>Ascomycota</taxon>
        <taxon>Pezizomycotina</taxon>
        <taxon>Orbiliomycetes</taxon>
        <taxon>Orbiliales</taxon>
        <taxon>Orbiliaceae</taxon>
        <taxon>Arthrobotrys</taxon>
    </lineage>
</organism>
<protein>
    <recommendedName>
        <fullName evidence="4">C2H2-type domain-containing protein</fullName>
    </recommendedName>
</protein>
<evidence type="ECO:0008006" key="4">
    <source>
        <dbReference type="Google" id="ProtNLM"/>
    </source>
</evidence>
<reference evidence="2 3" key="1">
    <citation type="submission" date="2023-08" db="EMBL/GenBank/DDBJ databases">
        <authorList>
            <person name="Palmer J.M."/>
        </authorList>
    </citation>
    <scope>NUCLEOTIDE SEQUENCE [LARGE SCALE GENOMIC DNA]</scope>
    <source>
        <strain evidence="2 3">TWF481</strain>
    </source>
</reference>
<feature type="compositionally biased region" description="Acidic residues" evidence="1">
    <location>
        <begin position="364"/>
        <end position="374"/>
    </location>
</feature>
<feature type="compositionally biased region" description="Basic and acidic residues" evidence="1">
    <location>
        <begin position="599"/>
        <end position="620"/>
    </location>
</feature>
<feature type="compositionally biased region" description="Polar residues" evidence="1">
    <location>
        <begin position="382"/>
        <end position="391"/>
    </location>
</feature>
<feature type="compositionally biased region" description="Polar residues" evidence="1">
    <location>
        <begin position="710"/>
        <end position="719"/>
    </location>
</feature>
<evidence type="ECO:0000256" key="1">
    <source>
        <dbReference type="SAM" id="MobiDB-lite"/>
    </source>
</evidence>
<dbReference type="Proteomes" id="UP001370758">
    <property type="component" value="Unassembled WGS sequence"/>
</dbReference>
<keyword evidence="3" id="KW-1185">Reference proteome</keyword>
<dbReference type="EMBL" id="JAVHJL010000001">
    <property type="protein sequence ID" value="KAK6511644.1"/>
    <property type="molecule type" value="Genomic_DNA"/>
</dbReference>
<evidence type="ECO:0000313" key="3">
    <source>
        <dbReference type="Proteomes" id="UP001370758"/>
    </source>
</evidence>